<dbReference type="Gene3D" id="1.10.287.110">
    <property type="entry name" value="DnaJ domain"/>
    <property type="match status" value="1"/>
</dbReference>
<dbReference type="InterPro" id="IPR051339">
    <property type="entry name" value="DnaJ_subfamily_B"/>
</dbReference>
<reference evidence="4 5" key="1">
    <citation type="submission" date="2025-05" db="UniProtKB">
        <authorList>
            <consortium name="RefSeq"/>
        </authorList>
    </citation>
    <scope>IDENTIFICATION</scope>
</reference>
<sequence length="330" mass="36878">MGKDYYKILGVSKDATEAELKKAYRKLALKYHPDKNKAENAAEKFKEIAEAYEVLNDSNKRAVYDKYGEEGLKGGIGGSGGGGAEFSGFPAGATSFTFDSSHFDPFDTFKNFFGDEDPFKDFMFGGKRGFPRSGQAMDDFGFTSLSRKQQDPPVEHQLPVTFEELLTGVSKKMKITRDVIVPGTNSKRSEPKILEVNVKKGWKEGTRITFPKEGNQSLNKTPADIVFVIKDKPHSRFTRDKDNNLLYTAKISLRDALVGCHFSLKLLDDRVINIEMKNVTPSTKKIVSGEGLPLPKNPNRRADLIVSFDIQFPTNLSHHQMEILKSTLPP</sequence>
<dbReference type="CDD" id="cd10747">
    <property type="entry name" value="DnaJ_C"/>
    <property type="match status" value="1"/>
</dbReference>
<evidence type="ECO:0000259" key="2">
    <source>
        <dbReference type="PROSITE" id="PS50076"/>
    </source>
</evidence>
<organism evidence="3 4">
    <name type="scientific">Hydra vulgaris</name>
    <name type="common">Hydra</name>
    <name type="synonym">Hydra attenuata</name>
    <dbReference type="NCBI Taxonomy" id="6087"/>
    <lineage>
        <taxon>Eukaryota</taxon>
        <taxon>Metazoa</taxon>
        <taxon>Cnidaria</taxon>
        <taxon>Hydrozoa</taxon>
        <taxon>Hydroidolina</taxon>
        <taxon>Anthoathecata</taxon>
        <taxon>Aplanulata</taxon>
        <taxon>Hydridae</taxon>
        <taxon>Hydra</taxon>
    </lineage>
</organism>
<evidence type="ECO:0000313" key="3">
    <source>
        <dbReference type="Proteomes" id="UP001652625"/>
    </source>
</evidence>
<dbReference type="InterPro" id="IPR036869">
    <property type="entry name" value="J_dom_sf"/>
</dbReference>
<gene>
    <name evidence="4 5" type="primary">LOC101235166</name>
</gene>
<evidence type="ECO:0000313" key="4">
    <source>
        <dbReference type="RefSeq" id="XP_065648950.1"/>
    </source>
</evidence>
<dbReference type="RefSeq" id="XP_065648950.1">
    <property type="nucleotide sequence ID" value="XM_065792878.1"/>
</dbReference>
<keyword evidence="3" id="KW-1185">Reference proteome</keyword>
<dbReference type="PRINTS" id="PR00625">
    <property type="entry name" value="JDOMAIN"/>
</dbReference>
<dbReference type="Gene3D" id="2.60.260.20">
    <property type="entry name" value="Urease metallochaperone UreE, N-terminal domain"/>
    <property type="match status" value="2"/>
</dbReference>
<dbReference type="PROSITE" id="PS00636">
    <property type="entry name" value="DNAJ_1"/>
    <property type="match status" value="1"/>
</dbReference>
<dbReference type="InterPro" id="IPR001623">
    <property type="entry name" value="DnaJ_domain"/>
</dbReference>
<evidence type="ECO:0000256" key="1">
    <source>
        <dbReference type="ARBA" id="ARBA00023186"/>
    </source>
</evidence>
<accession>A0ABM4BIT0</accession>
<dbReference type="GeneID" id="101235166"/>
<dbReference type="PANTHER" id="PTHR24078">
    <property type="entry name" value="DNAJ HOMOLOG SUBFAMILY C MEMBER"/>
    <property type="match status" value="1"/>
</dbReference>
<dbReference type="SUPFAM" id="SSF46565">
    <property type="entry name" value="Chaperone J-domain"/>
    <property type="match status" value="1"/>
</dbReference>
<dbReference type="PANTHER" id="PTHR24078:SF553">
    <property type="entry name" value="DNAJ HOMOLOG SUBFAMILY B MEMBER 5"/>
    <property type="match status" value="1"/>
</dbReference>
<proteinExistence type="predicted"/>
<feature type="domain" description="J" evidence="2">
    <location>
        <begin position="4"/>
        <end position="68"/>
    </location>
</feature>
<dbReference type="InterPro" id="IPR018253">
    <property type="entry name" value="DnaJ_domain_CS"/>
</dbReference>
<dbReference type="InterPro" id="IPR002939">
    <property type="entry name" value="DnaJ_C"/>
</dbReference>
<dbReference type="Proteomes" id="UP001652625">
    <property type="component" value="Chromosome 03"/>
</dbReference>
<name>A0ABM4BIT0_HYDVU</name>
<evidence type="ECO:0000313" key="5">
    <source>
        <dbReference type="RefSeq" id="XP_065648951.1"/>
    </source>
</evidence>
<dbReference type="Pfam" id="PF01556">
    <property type="entry name" value="DnaJ_C"/>
    <property type="match status" value="1"/>
</dbReference>
<dbReference type="SUPFAM" id="SSF49493">
    <property type="entry name" value="HSP40/DnaJ peptide-binding domain"/>
    <property type="match status" value="2"/>
</dbReference>
<dbReference type="Pfam" id="PF00226">
    <property type="entry name" value="DnaJ"/>
    <property type="match status" value="1"/>
</dbReference>
<keyword evidence="1" id="KW-0143">Chaperone</keyword>
<protein>
    <submittedName>
        <fullName evidence="4 5">DnaJ homolog subfamily B member 4</fullName>
    </submittedName>
</protein>
<dbReference type="InterPro" id="IPR008971">
    <property type="entry name" value="HSP40/DnaJ_pept-bd"/>
</dbReference>
<dbReference type="CDD" id="cd06257">
    <property type="entry name" value="DnaJ"/>
    <property type="match status" value="1"/>
</dbReference>
<dbReference type="RefSeq" id="XP_065648951.1">
    <property type="nucleotide sequence ID" value="XM_065792879.1"/>
</dbReference>
<dbReference type="SMART" id="SM00271">
    <property type="entry name" value="DnaJ"/>
    <property type="match status" value="1"/>
</dbReference>
<dbReference type="PROSITE" id="PS50076">
    <property type="entry name" value="DNAJ_2"/>
    <property type="match status" value="1"/>
</dbReference>